<feature type="region of interest" description="Disordered" evidence="1">
    <location>
        <begin position="130"/>
        <end position="312"/>
    </location>
</feature>
<gene>
    <name evidence="2" type="ORF">LPJ61_005857</name>
</gene>
<feature type="compositionally biased region" description="Low complexity" evidence="1">
    <location>
        <begin position="223"/>
        <end position="234"/>
    </location>
</feature>
<feature type="compositionally biased region" description="Basic and acidic residues" evidence="1">
    <location>
        <begin position="302"/>
        <end position="312"/>
    </location>
</feature>
<feature type="non-terminal residue" evidence="2">
    <location>
        <position position="469"/>
    </location>
</feature>
<evidence type="ECO:0000313" key="3">
    <source>
        <dbReference type="Proteomes" id="UP001143981"/>
    </source>
</evidence>
<feature type="region of interest" description="Disordered" evidence="1">
    <location>
        <begin position="424"/>
        <end position="469"/>
    </location>
</feature>
<feature type="compositionally biased region" description="Acidic residues" evidence="1">
    <location>
        <begin position="137"/>
        <end position="155"/>
    </location>
</feature>
<dbReference type="OrthoDB" id="5584529at2759"/>
<dbReference type="EMBL" id="JANBOI010002266">
    <property type="protein sequence ID" value="KAJ1723151.1"/>
    <property type="molecule type" value="Genomic_DNA"/>
</dbReference>
<sequence>MLQPMLHQVPVAAAAATPLAAPALVQPAAPVAGATVVDPATAAAYAQQQFYPAAVGIQPLVQQLVAPAVGRDGAVGLPGGLVAGTLPTAVIFSNPMAPQAIVPVDPAVTDLLAPQAAAVSSTAASASAAASTLSPESADDESASAEESAGPEEEASVAPRHSSKSVGKASKPHGSASRKTKSTAASKLDDDAEPLADSNADALDSDGAADSVDVGVRRKSRAASRSSTSGTKSARGNRRGALREDNAEADVDAEEEVVVSTRRYKAGADDGDALGDSSNNAADARSGYRHVGGSHVRNSHGNLREEAAQAREEASLAAREAVLSEIRAEASAEAALRASSELHLEENTIVRDEEASLSRLRETYEPVRVYSHVEPLADYSDDSMRTRAADEGSQATTTIGRYADGYGENTSTWDVHHAVSWANSRSHDDDGAQLSYHPYSHGASSYGDSDHDNTGGYWRARYGDGSTTG</sequence>
<proteinExistence type="predicted"/>
<accession>A0A9W7XY35</accession>
<dbReference type="Proteomes" id="UP001143981">
    <property type="component" value="Unassembled WGS sequence"/>
</dbReference>
<feature type="compositionally biased region" description="Acidic residues" evidence="1">
    <location>
        <begin position="247"/>
        <end position="257"/>
    </location>
</feature>
<feature type="compositionally biased region" description="Low complexity" evidence="1">
    <location>
        <begin position="195"/>
        <end position="214"/>
    </location>
</feature>
<organism evidence="2 3">
    <name type="scientific">Coemansia biformis</name>
    <dbReference type="NCBI Taxonomy" id="1286918"/>
    <lineage>
        <taxon>Eukaryota</taxon>
        <taxon>Fungi</taxon>
        <taxon>Fungi incertae sedis</taxon>
        <taxon>Zoopagomycota</taxon>
        <taxon>Kickxellomycotina</taxon>
        <taxon>Kickxellomycetes</taxon>
        <taxon>Kickxellales</taxon>
        <taxon>Kickxellaceae</taxon>
        <taxon>Coemansia</taxon>
    </lineage>
</organism>
<reference evidence="2" key="1">
    <citation type="submission" date="2022-07" db="EMBL/GenBank/DDBJ databases">
        <title>Phylogenomic reconstructions and comparative analyses of Kickxellomycotina fungi.</title>
        <authorList>
            <person name="Reynolds N.K."/>
            <person name="Stajich J.E."/>
            <person name="Barry K."/>
            <person name="Grigoriev I.V."/>
            <person name="Crous P."/>
            <person name="Smith M.E."/>
        </authorList>
    </citation>
    <scope>NUCLEOTIDE SEQUENCE</scope>
    <source>
        <strain evidence="2">BCRC 34381</strain>
    </source>
</reference>
<name>A0A9W7XY35_9FUNG</name>
<keyword evidence="3" id="KW-1185">Reference proteome</keyword>
<evidence type="ECO:0000313" key="2">
    <source>
        <dbReference type="EMBL" id="KAJ1723151.1"/>
    </source>
</evidence>
<evidence type="ECO:0000256" key="1">
    <source>
        <dbReference type="SAM" id="MobiDB-lite"/>
    </source>
</evidence>
<comment type="caution">
    <text evidence="2">The sequence shown here is derived from an EMBL/GenBank/DDBJ whole genome shotgun (WGS) entry which is preliminary data.</text>
</comment>
<dbReference type="AlphaFoldDB" id="A0A9W7XY35"/>
<protein>
    <submittedName>
        <fullName evidence="2">Uncharacterized protein</fullName>
    </submittedName>
</protein>